<accession>A0A2N9I8X8</accession>
<feature type="domain" description="Retrovirus-related Pol polyprotein from transposon TNT 1-94-like beta-barrel" evidence="2">
    <location>
        <begin position="1"/>
        <end position="49"/>
    </location>
</feature>
<evidence type="ECO:0000256" key="1">
    <source>
        <dbReference type="SAM" id="MobiDB-lite"/>
    </source>
</evidence>
<dbReference type="EMBL" id="OIVN01005026">
    <property type="protein sequence ID" value="SPD20533.1"/>
    <property type="molecule type" value="Genomic_DNA"/>
</dbReference>
<dbReference type="InterPro" id="IPR054722">
    <property type="entry name" value="PolX-like_BBD"/>
</dbReference>
<sequence length="260" mass="29279">MGNDATCSVIEIGTVKIKMFDGVVRVFEDVRHISGLLKKLISLGVLDDLAYSYSSKGGVMKISKGTLLVMKERKVNQLYRCIRNTVLGGAVVITPTESSTDDTKLWHMRLGHIGEHGMLNLACEDSPKEKSTVEVLFDKDNLPSNKGNDEDDSQQQQQQEEPYSIARGREKQVHKAPQRYGFEDMVSFALVTSSGDPLSYGDATNKKHSDKWFIAMSEDRDGVTTKNKNWESAKFPKIKKASYWMQVGILQERSIVKRER</sequence>
<name>A0A2N9I8X8_FAGSY</name>
<proteinExistence type="predicted"/>
<evidence type="ECO:0000313" key="3">
    <source>
        <dbReference type="EMBL" id="SPD20533.1"/>
    </source>
</evidence>
<dbReference type="Pfam" id="PF22936">
    <property type="entry name" value="Pol_BBD"/>
    <property type="match status" value="1"/>
</dbReference>
<organism evidence="3">
    <name type="scientific">Fagus sylvatica</name>
    <name type="common">Beechnut</name>
    <dbReference type="NCBI Taxonomy" id="28930"/>
    <lineage>
        <taxon>Eukaryota</taxon>
        <taxon>Viridiplantae</taxon>
        <taxon>Streptophyta</taxon>
        <taxon>Embryophyta</taxon>
        <taxon>Tracheophyta</taxon>
        <taxon>Spermatophyta</taxon>
        <taxon>Magnoliopsida</taxon>
        <taxon>eudicotyledons</taxon>
        <taxon>Gunneridae</taxon>
        <taxon>Pentapetalae</taxon>
        <taxon>rosids</taxon>
        <taxon>fabids</taxon>
        <taxon>Fagales</taxon>
        <taxon>Fagaceae</taxon>
        <taxon>Fagus</taxon>
    </lineage>
</organism>
<dbReference type="AlphaFoldDB" id="A0A2N9I8X8"/>
<reference evidence="3" key="1">
    <citation type="submission" date="2018-02" db="EMBL/GenBank/DDBJ databases">
        <authorList>
            <person name="Cohen D.B."/>
            <person name="Kent A.D."/>
        </authorList>
    </citation>
    <scope>NUCLEOTIDE SEQUENCE</scope>
</reference>
<evidence type="ECO:0000259" key="2">
    <source>
        <dbReference type="Pfam" id="PF22936"/>
    </source>
</evidence>
<gene>
    <name evidence="3" type="ORF">FSB_LOCUS48415</name>
</gene>
<protein>
    <recommendedName>
        <fullName evidence="2">Retrovirus-related Pol polyprotein from transposon TNT 1-94-like beta-barrel domain-containing protein</fullName>
    </recommendedName>
</protein>
<feature type="region of interest" description="Disordered" evidence="1">
    <location>
        <begin position="139"/>
        <end position="176"/>
    </location>
</feature>